<evidence type="ECO:0000256" key="5">
    <source>
        <dbReference type="ARBA" id="ARBA00022729"/>
    </source>
</evidence>
<dbReference type="GO" id="GO:0000272">
    <property type="term" value="P:polysaccharide catabolic process"/>
    <property type="evidence" value="ECO:0007669"/>
    <property type="project" value="UniProtKB-KW"/>
</dbReference>
<evidence type="ECO:0000256" key="7">
    <source>
        <dbReference type="ARBA" id="ARBA00023277"/>
    </source>
</evidence>
<keyword evidence="9 10" id="KW-0624">Polysaccharide degradation</keyword>
<dbReference type="GeneID" id="43597105"/>
<dbReference type="PANTHER" id="PTHR42061:SF6">
    <property type="entry name" value="ENDO-CHITOSANASE"/>
    <property type="match status" value="1"/>
</dbReference>
<comment type="function">
    <text evidence="10">Chitosanase catalyzing the endo-type cleavage of chitosan, the deacylated form of chitin. Chitosanase may be crucial in the degradation of the deacetylated portion of chitin in the fungal cell wall.</text>
</comment>
<evidence type="ECO:0000313" key="11">
    <source>
        <dbReference type="EMBL" id="RDL39916.1"/>
    </source>
</evidence>
<dbReference type="EC" id="3.2.1.132" evidence="10"/>
<evidence type="ECO:0000256" key="8">
    <source>
        <dbReference type="ARBA" id="ARBA00023295"/>
    </source>
</evidence>
<accession>A0A370TWK9</accession>
<evidence type="ECO:0000256" key="1">
    <source>
        <dbReference type="ARBA" id="ARBA00000405"/>
    </source>
</evidence>
<comment type="subcellular location">
    <subcellularLocation>
        <location evidence="2 10">Secreted</location>
    </subcellularLocation>
</comment>
<feature type="chain" id="PRO_5016485710" description="Endo-chitosanase" evidence="10">
    <location>
        <begin position="21"/>
        <end position="326"/>
    </location>
</feature>
<comment type="caution">
    <text evidence="11">The sequence shown here is derived from an EMBL/GenBank/DDBJ whole genome shotgun (WGS) entry which is preliminary data.</text>
</comment>
<dbReference type="AlphaFoldDB" id="A0A370TWK9"/>
<evidence type="ECO:0000256" key="3">
    <source>
        <dbReference type="ARBA" id="ARBA00007799"/>
    </source>
</evidence>
<evidence type="ECO:0000256" key="2">
    <source>
        <dbReference type="ARBA" id="ARBA00004613"/>
    </source>
</evidence>
<evidence type="ECO:0000256" key="6">
    <source>
        <dbReference type="ARBA" id="ARBA00022801"/>
    </source>
</evidence>
<dbReference type="GO" id="GO:0005576">
    <property type="term" value="C:extracellular region"/>
    <property type="evidence" value="ECO:0007669"/>
    <property type="project" value="UniProtKB-SubCell"/>
</dbReference>
<evidence type="ECO:0000313" key="12">
    <source>
        <dbReference type="Proteomes" id="UP000254866"/>
    </source>
</evidence>
<keyword evidence="6 10" id="KW-0378">Hydrolase</keyword>
<dbReference type="RefSeq" id="XP_031872572.1">
    <property type="nucleotide sequence ID" value="XM_032012879.1"/>
</dbReference>
<dbReference type="EMBL" id="NPIC01000002">
    <property type="protein sequence ID" value="RDL39916.1"/>
    <property type="molecule type" value="Genomic_DNA"/>
</dbReference>
<feature type="signal peptide" evidence="10">
    <location>
        <begin position="1"/>
        <end position="20"/>
    </location>
</feature>
<comment type="catalytic activity">
    <reaction evidence="1 10">
        <text>Endohydrolysis of beta-(1-&gt;4)-linkages between D-glucosamine residues in a partly acetylated chitosan.</text>
        <dbReference type="EC" id="3.2.1.132"/>
    </reaction>
</comment>
<dbReference type="InterPro" id="IPR009939">
    <property type="entry name" value="Chitosanase_fungal"/>
</dbReference>
<comment type="similarity">
    <text evidence="3 10">Belongs to the glycosyl hydrolase 75 family.</text>
</comment>
<organism evidence="11 12">
    <name type="scientific">Venustampulla echinocandica</name>
    <dbReference type="NCBI Taxonomy" id="2656787"/>
    <lineage>
        <taxon>Eukaryota</taxon>
        <taxon>Fungi</taxon>
        <taxon>Dikarya</taxon>
        <taxon>Ascomycota</taxon>
        <taxon>Pezizomycotina</taxon>
        <taxon>Leotiomycetes</taxon>
        <taxon>Helotiales</taxon>
        <taxon>Pleuroascaceae</taxon>
        <taxon>Venustampulla</taxon>
    </lineage>
</organism>
<evidence type="ECO:0000256" key="10">
    <source>
        <dbReference type="RuleBase" id="RU361208"/>
    </source>
</evidence>
<dbReference type="STRING" id="2656787.A0A370TWK9"/>
<dbReference type="OrthoDB" id="4756206at2759"/>
<keyword evidence="12" id="KW-1185">Reference proteome</keyword>
<proteinExistence type="inferred from homology"/>
<keyword evidence="5 10" id="KW-0732">Signal</keyword>
<name>A0A370TWK9_9HELO</name>
<dbReference type="GO" id="GO:0016977">
    <property type="term" value="F:chitosanase activity"/>
    <property type="evidence" value="ECO:0007669"/>
    <property type="project" value="UniProtKB-EC"/>
</dbReference>
<evidence type="ECO:0000256" key="9">
    <source>
        <dbReference type="ARBA" id="ARBA00023326"/>
    </source>
</evidence>
<keyword evidence="4" id="KW-0964">Secreted</keyword>
<dbReference type="Proteomes" id="UP000254866">
    <property type="component" value="Unassembled WGS sequence"/>
</dbReference>
<dbReference type="PANTHER" id="PTHR42061">
    <property type="entry name" value="ENDO-CHITOSANASE"/>
    <property type="match status" value="1"/>
</dbReference>
<reference evidence="11 12" key="1">
    <citation type="journal article" date="2018" name="IMA Fungus">
        <title>IMA Genome-F 9: Draft genome sequence of Annulohypoxylon stygium, Aspergillus mulundensis, Berkeleyomyces basicola (syn. Thielaviopsis basicola), Ceratocystis smalleyi, two Cercospora beticola strains, Coleophoma cylindrospora, Fusarium fracticaudum, Phialophora cf. hyalina, and Morchella septimelata.</title>
        <authorList>
            <person name="Wingfield B.D."/>
            <person name="Bills G.F."/>
            <person name="Dong Y."/>
            <person name="Huang W."/>
            <person name="Nel W.J."/>
            <person name="Swalarsk-Parry B.S."/>
            <person name="Vaghefi N."/>
            <person name="Wilken P.M."/>
            <person name="An Z."/>
            <person name="de Beer Z.W."/>
            <person name="De Vos L."/>
            <person name="Chen L."/>
            <person name="Duong T.A."/>
            <person name="Gao Y."/>
            <person name="Hammerbacher A."/>
            <person name="Kikkert J.R."/>
            <person name="Li Y."/>
            <person name="Li H."/>
            <person name="Li K."/>
            <person name="Li Q."/>
            <person name="Liu X."/>
            <person name="Ma X."/>
            <person name="Naidoo K."/>
            <person name="Pethybridge S.J."/>
            <person name="Sun J."/>
            <person name="Steenkamp E.T."/>
            <person name="van der Nest M.A."/>
            <person name="van Wyk S."/>
            <person name="Wingfield M.J."/>
            <person name="Xiong C."/>
            <person name="Yue Q."/>
            <person name="Zhang X."/>
        </authorList>
    </citation>
    <scope>NUCLEOTIDE SEQUENCE [LARGE SCALE GENOMIC DNA]</scope>
    <source>
        <strain evidence="11 12">BP 5553</strain>
    </source>
</reference>
<keyword evidence="8 10" id="KW-0326">Glycosidase</keyword>
<evidence type="ECO:0000256" key="4">
    <source>
        <dbReference type="ARBA" id="ARBA00022525"/>
    </source>
</evidence>
<dbReference type="Pfam" id="PF07335">
    <property type="entry name" value="Glyco_hydro_75"/>
    <property type="match status" value="1"/>
</dbReference>
<protein>
    <recommendedName>
        <fullName evidence="10">Endo-chitosanase</fullName>
        <ecNumber evidence="10">3.2.1.132</ecNumber>
    </recommendedName>
</protein>
<sequence length="326" mass="33741">MHTYTSAIIAVFLSLHSCSAFDVPSNVKTFYDGVKAAGSCKNALQTGFYAHNDGPNTFSYCGDHLDDYKVVYIQGTGGALADMDIDCDGLQGGPGDDGRCGSSGDTQSQTSFKDKIAGYGVSGVKDLNAFVHPYVVFGNVGSKAGFTNYDPRANGIEPLSLMAVVCGGKMFYGIWGDENGDDGPKAVIGEASISMATLCFGNSVNGNSGHDETDVLYIAFTGPDAVPGAKGAKWNAASAEEFQSSIKTFGDKLVNRIGVAGPAPSTGVTTLKKVPRPTSTTRSVKTLSPKPASCSWTGHCSGVSCSSEDDCSDDLTCINGKCGSAV</sequence>
<keyword evidence="7" id="KW-0119">Carbohydrate metabolism</keyword>
<gene>
    <name evidence="11" type="ORF">BP5553_04256</name>
</gene>